<gene>
    <name evidence="1" type="ORF">FNV43_RR16761</name>
</gene>
<reference evidence="1" key="1">
    <citation type="submission" date="2020-03" db="EMBL/GenBank/DDBJ databases">
        <title>A high-quality chromosome-level genome assembly of a woody plant with both climbing and erect habits, Rhamnella rubrinervis.</title>
        <authorList>
            <person name="Lu Z."/>
            <person name="Yang Y."/>
            <person name="Zhu X."/>
            <person name="Sun Y."/>
        </authorList>
    </citation>
    <scope>NUCLEOTIDE SEQUENCE</scope>
    <source>
        <strain evidence="1">BYM</strain>
        <tissue evidence="1">Leaf</tissue>
    </source>
</reference>
<proteinExistence type="predicted"/>
<dbReference type="AlphaFoldDB" id="A0A8K0GZG9"/>
<dbReference type="Proteomes" id="UP000796880">
    <property type="component" value="Unassembled WGS sequence"/>
</dbReference>
<sequence>MKLSYDSLSFDNDYVLRIRSIHAGPVSNPTSLSVRPPSLVQDEAQMSIVKMTLSLIVIRSLRVFKEWEVPSEPCEGEIIISISAFYFCLKTLRSKATSLHPLSTGGPGKVDTNLELNTLGGRDFDDFVVFMKKVGTFLNPEMQDEIRNDGMTN</sequence>
<keyword evidence="2" id="KW-1185">Reference proteome</keyword>
<name>A0A8K0GZG9_9ROSA</name>
<evidence type="ECO:0000313" key="1">
    <source>
        <dbReference type="EMBL" id="KAF3442843.1"/>
    </source>
</evidence>
<accession>A0A8K0GZG9</accession>
<evidence type="ECO:0000313" key="2">
    <source>
        <dbReference type="Proteomes" id="UP000796880"/>
    </source>
</evidence>
<comment type="caution">
    <text evidence="1">The sequence shown here is derived from an EMBL/GenBank/DDBJ whole genome shotgun (WGS) entry which is preliminary data.</text>
</comment>
<dbReference type="EMBL" id="VOIH02000007">
    <property type="protein sequence ID" value="KAF3442843.1"/>
    <property type="molecule type" value="Genomic_DNA"/>
</dbReference>
<organism evidence="1 2">
    <name type="scientific">Rhamnella rubrinervis</name>
    <dbReference type="NCBI Taxonomy" id="2594499"/>
    <lineage>
        <taxon>Eukaryota</taxon>
        <taxon>Viridiplantae</taxon>
        <taxon>Streptophyta</taxon>
        <taxon>Embryophyta</taxon>
        <taxon>Tracheophyta</taxon>
        <taxon>Spermatophyta</taxon>
        <taxon>Magnoliopsida</taxon>
        <taxon>eudicotyledons</taxon>
        <taxon>Gunneridae</taxon>
        <taxon>Pentapetalae</taxon>
        <taxon>rosids</taxon>
        <taxon>fabids</taxon>
        <taxon>Rosales</taxon>
        <taxon>Rhamnaceae</taxon>
        <taxon>rhamnoid group</taxon>
        <taxon>Rhamneae</taxon>
        <taxon>Rhamnella</taxon>
    </lineage>
</organism>
<protein>
    <submittedName>
        <fullName evidence="1">Uncharacterized protein</fullName>
    </submittedName>
</protein>